<dbReference type="Proteomes" id="UP000005113">
    <property type="component" value="Unassembled WGS sequence"/>
</dbReference>
<sequence length="157" mass="17136">MPIYKPLLLLFYFLSDEVLGLPLAFGSGRAVSQLAVRSALRAFSLRFKSPRSGLRPLLSIPQPAASPPLDAKWTKQRSPWQLVAKGFKLKSNCANYNFLRAASTIAKKSSASKDAPPTKAPLMLGWAKRAAALLGLQLPPYKIVVLWAKSSENCLAK</sequence>
<proteinExistence type="predicted"/>
<organism evidence="1 2">
    <name type="scientific">Saprospira grandis DSM 2844</name>
    <dbReference type="NCBI Taxonomy" id="694433"/>
    <lineage>
        <taxon>Bacteria</taxon>
        <taxon>Pseudomonadati</taxon>
        <taxon>Bacteroidota</taxon>
        <taxon>Saprospiria</taxon>
        <taxon>Saprospirales</taxon>
        <taxon>Saprospiraceae</taxon>
        <taxon>Saprospira</taxon>
    </lineage>
</organism>
<dbReference type="AlphaFoldDB" id="J1I153"/>
<reference evidence="2" key="1">
    <citation type="journal article" date="2012" name="Stand. Genomic Sci.">
        <title>Permanent draft genome sequence of the gliding predator Saprospira grandis strain Sa g1 (= HR1).</title>
        <authorList>
            <person name="Mavromatis K."/>
            <person name="Chertkov O."/>
            <person name="Lapidus A."/>
            <person name="Nolan M."/>
            <person name="Lucas S."/>
            <person name="Tice H."/>
            <person name="Del Rio T.G."/>
            <person name="Cheng J.F."/>
            <person name="Han C."/>
            <person name="Tapia R."/>
            <person name="Bruce D."/>
            <person name="Goodwin L.A."/>
            <person name="Pitluck S."/>
            <person name="Huntemann M."/>
            <person name="Liolios K."/>
            <person name="Pagani I."/>
            <person name="Ivanova N."/>
            <person name="Mikhailova N."/>
            <person name="Pati A."/>
            <person name="Chen A."/>
            <person name="Palaniappan K."/>
            <person name="Land M."/>
            <person name="Brambilla E.M."/>
            <person name="Rohde M."/>
            <person name="Spring S."/>
            <person name="Goker M."/>
            <person name="Detter J.C."/>
            <person name="Bristow J."/>
            <person name="Eisen J.A."/>
            <person name="Markowitz V."/>
            <person name="Hugenholtz P."/>
            <person name="Kyrpides N.C."/>
            <person name="Klenk H.P."/>
            <person name="Woyke T."/>
        </authorList>
    </citation>
    <scope>NUCLEOTIDE SEQUENCE [LARGE SCALE GENOMIC DNA]</scope>
    <source>
        <strain evidence="2">DSM 2844</strain>
    </source>
</reference>
<evidence type="ECO:0000313" key="1">
    <source>
        <dbReference type="EMBL" id="EJF52405.1"/>
    </source>
</evidence>
<evidence type="ECO:0000313" key="2">
    <source>
        <dbReference type="Proteomes" id="UP000005113"/>
    </source>
</evidence>
<name>J1I153_9BACT</name>
<gene>
    <name evidence="1" type="ORF">SapgrDRAFT_0662</name>
</gene>
<protein>
    <submittedName>
        <fullName evidence="1">Uncharacterized protein</fullName>
    </submittedName>
</protein>
<dbReference type="EMBL" id="JH719942">
    <property type="protein sequence ID" value="EJF52405.1"/>
    <property type="molecule type" value="Genomic_DNA"/>
</dbReference>
<accession>J1I153</accession>
<dbReference type="HOGENOM" id="CLU_1676626_0_0_10"/>